<evidence type="ECO:0000259" key="2">
    <source>
        <dbReference type="Pfam" id="PF09917"/>
    </source>
</evidence>
<protein>
    <recommendedName>
        <fullName evidence="2">DUF2147 domain-containing protein</fullName>
    </recommendedName>
</protein>
<name>A0A1H9FYY0_9SPIR</name>
<keyword evidence="4" id="KW-1185">Reference proteome</keyword>
<dbReference type="InterPro" id="IPR019223">
    <property type="entry name" value="DUF2147"/>
</dbReference>
<evidence type="ECO:0000256" key="1">
    <source>
        <dbReference type="SAM" id="SignalP"/>
    </source>
</evidence>
<dbReference type="STRING" id="163.SAMN04487775_10961"/>
<feature type="chain" id="PRO_5010249307" description="DUF2147 domain-containing protein" evidence="1">
    <location>
        <begin position="21"/>
        <end position="166"/>
    </location>
</feature>
<dbReference type="Pfam" id="PF09917">
    <property type="entry name" value="DUF2147"/>
    <property type="match status" value="1"/>
</dbReference>
<dbReference type="PANTHER" id="PTHR36919">
    <property type="entry name" value="BLR1215 PROTEIN"/>
    <property type="match status" value="1"/>
</dbReference>
<feature type="domain" description="DUF2147" evidence="2">
    <location>
        <begin position="26"/>
        <end position="156"/>
    </location>
</feature>
<dbReference type="EMBL" id="FOFU01000004">
    <property type="protein sequence ID" value="SEQ43110.1"/>
    <property type="molecule type" value="Genomic_DNA"/>
</dbReference>
<evidence type="ECO:0000313" key="4">
    <source>
        <dbReference type="Proteomes" id="UP000182360"/>
    </source>
</evidence>
<dbReference type="Gene3D" id="2.40.128.520">
    <property type="match status" value="1"/>
</dbReference>
<accession>A0A1H9FYY0</accession>
<dbReference type="Proteomes" id="UP000182360">
    <property type="component" value="Unassembled WGS sequence"/>
</dbReference>
<dbReference type="PANTHER" id="PTHR36919:SF2">
    <property type="entry name" value="BLL6627 PROTEIN"/>
    <property type="match status" value="1"/>
</dbReference>
<dbReference type="AlphaFoldDB" id="A0A1H9FYY0"/>
<reference evidence="3 4" key="1">
    <citation type="submission" date="2016-10" db="EMBL/GenBank/DDBJ databases">
        <authorList>
            <person name="de Groot N.N."/>
        </authorList>
    </citation>
    <scope>NUCLEOTIDE SEQUENCE [LARGE SCALE GENOMIC DNA]</scope>
    <source>
        <strain evidence="3 4">B25</strain>
    </source>
</reference>
<feature type="signal peptide" evidence="1">
    <location>
        <begin position="1"/>
        <end position="20"/>
    </location>
</feature>
<dbReference type="OrthoDB" id="9814399at2"/>
<keyword evidence="1" id="KW-0732">Signal</keyword>
<evidence type="ECO:0000313" key="3">
    <source>
        <dbReference type="EMBL" id="SEQ43110.1"/>
    </source>
</evidence>
<gene>
    <name evidence="3" type="ORF">SAMN04487977_104219</name>
</gene>
<dbReference type="RefSeq" id="WP_074643240.1">
    <property type="nucleotide sequence ID" value="NZ_AP025286.1"/>
</dbReference>
<proteinExistence type="predicted"/>
<sequence length="166" mass="18244">MKKIIALFTAVLLLGTMCFAADPAEGFWVSYDEKTNQATAGWQIWEQGGKLNGKILSVADLPQDVIADGGKGKHYDNFMNNVDVGTLRTVGTTWIWDLSKDAAGKWSGGYIIDPGDGKRYKCRITYHGADGKKYKVDTLEMRGEVGPFGRSQFWKKASEAEAGGLR</sequence>
<organism evidence="3 4">
    <name type="scientific">Treponema bryantii</name>
    <dbReference type="NCBI Taxonomy" id="163"/>
    <lineage>
        <taxon>Bacteria</taxon>
        <taxon>Pseudomonadati</taxon>
        <taxon>Spirochaetota</taxon>
        <taxon>Spirochaetia</taxon>
        <taxon>Spirochaetales</taxon>
        <taxon>Treponemataceae</taxon>
        <taxon>Treponema</taxon>
    </lineage>
</organism>